<organism evidence="10">
    <name type="scientific">Arsenophonus endosymbiont of Trialeurodes vaporariorum</name>
    <dbReference type="NCBI Taxonomy" id="235567"/>
    <lineage>
        <taxon>Bacteria</taxon>
        <taxon>Pseudomonadati</taxon>
        <taxon>Pseudomonadota</taxon>
        <taxon>Gammaproteobacteria</taxon>
        <taxon>Enterobacterales</taxon>
        <taxon>Morganellaceae</taxon>
        <taxon>Arsenophonus</taxon>
    </lineage>
</organism>
<evidence type="ECO:0000256" key="5">
    <source>
        <dbReference type="ARBA" id="ARBA00022989"/>
    </source>
</evidence>
<sequence>MTAEKYSLIRIIGYDIFRHGAVPFILLIVIIISAISIVTVSHQTRLLTEQKDLMTEEKESLDIEWRNLILEENSLGNHSRVESLSVEKLQMVHVDPTQEHIVIAK</sequence>
<evidence type="ECO:0000256" key="9">
    <source>
        <dbReference type="NCBIfam" id="TIGR02209"/>
    </source>
</evidence>
<dbReference type="NCBIfam" id="TIGR02209">
    <property type="entry name" value="ftsL_broad"/>
    <property type="match status" value="1"/>
</dbReference>
<keyword evidence="5 8" id="KW-1133">Transmembrane helix</keyword>
<dbReference type="NCBIfam" id="NF008040">
    <property type="entry name" value="PRK10772.1"/>
    <property type="match status" value="1"/>
</dbReference>
<evidence type="ECO:0000256" key="2">
    <source>
        <dbReference type="ARBA" id="ARBA00022475"/>
    </source>
</evidence>
<keyword evidence="2 8" id="KW-1003">Cell membrane</keyword>
<dbReference type="AlphaFoldDB" id="A0A3B0M1U4"/>
<comment type="similarity">
    <text evidence="8">Belongs to the FtsL family.</text>
</comment>
<dbReference type="PANTHER" id="PTHR37479:SF1">
    <property type="entry name" value="CELL DIVISION PROTEIN FTSL"/>
    <property type="match status" value="1"/>
</dbReference>
<dbReference type="PANTHER" id="PTHR37479">
    <property type="entry name" value="CELL DIVISION PROTEIN FTSL"/>
    <property type="match status" value="1"/>
</dbReference>
<comment type="subunit">
    <text evidence="8">Part of a complex composed of FtsB, FtsL and FtsQ.</text>
</comment>
<dbReference type="EMBL" id="UFQR01000010">
    <property type="protein sequence ID" value="SSW96163.1"/>
    <property type="molecule type" value="Genomic_DNA"/>
</dbReference>
<evidence type="ECO:0000256" key="8">
    <source>
        <dbReference type="HAMAP-Rule" id="MF_00910"/>
    </source>
</evidence>
<keyword evidence="6 8" id="KW-0472">Membrane</keyword>
<dbReference type="Pfam" id="PF04999">
    <property type="entry name" value="FtsL"/>
    <property type="match status" value="1"/>
</dbReference>
<dbReference type="GO" id="GO:0005886">
    <property type="term" value="C:plasma membrane"/>
    <property type="evidence" value="ECO:0007669"/>
    <property type="project" value="UniProtKB-SubCell"/>
</dbReference>
<keyword evidence="8" id="KW-0997">Cell inner membrane</keyword>
<dbReference type="HAMAP" id="MF_00910">
    <property type="entry name" value="FtsL"/>
    <property type="match status" value="1"/>
</dbReference>
<gene>
    <name evidence="8 10" type="primary">ftsL</name>
    <name evidence="10" type="ORF">ARTV_2427</name>
</gene>
<keyword evidence="3 8" id="KW-0132">Cell division</keyword>
<feature type="transmembrane region" description="Helical" evidence="8">
    <location>
        <begin position="20"/>
        <end position="41"/>
    </location>
</feature>
<dbReference type="GO" id="GO:0032153">
    <property type="term" value="C:cell division site"/>
    <property type="evidence" value="ECO:0007669"/>
    <property type="project" value="UniProtKB-UniRule"/>
</dbReference>
<keyword evidence="4 8" id="KW-0812">Transmembrane</keyword>
<evidence type="ECO:0000256" key="3">
    <source>
        <dbReference type="ARBA" id="ARBA00022618"/>
    </source>
</evidence>
<protein>
    <recommendedName>
        <fullName evidence="8 9">Cell division protein FtsL</fullName>
    </recommendedName>
</protein>
<dbReference type="InterPro" id="IPR011922">
    <property type="entry name" value="Cell_div_FtsL"/>
</dbReference>
<evidence type="ECO:0000313" key="10">
    <source>
        <dbReference type="EMBL" id="SSW96163.1"/>
    </source>
</evidence>
<evidence type="ECO:0000256" key="4">
    <source>
        <dbReference type="ARBA" id="ARBA00022692"/>
    </source>
</evidence>
<evidence type="ECO:0000256" key="1">
    <source>
        <dbReference type="ARBA" id="ARBA00004401"/>
    </source>
</evidence>
<evidence type="ECO:0000256" key="7">
    <source>
        <dbReference type="ARBA" id="ARBA00023306"/>
    </source>
</evidence>
<accession>A0A3B0M1U4</accession>
<keyword evidence="7 8" id="KW-0131">Cell cycle</keyword>
<comment type="subcellular location">
    <subcellularLocation>
        <location evidence="8">Cell inner membrane</location>
        <topology evidence="8">Single-pass type II membrane protein</topology>
    </subcellularLocation>
    <subcellularLocation>
        <location evidence="1">Cell membrane</location>
        <topology evidence="1">Single-pass type II membrane protein</topology>
    </subcellularLocation>
    <text evidence="8">Localizes to the division septum where it forms a ring structure.</text>
</comment>
<proteinExistence type="inferred from homology"/>
<comment type="function">
    <text evidence="8">Essential cell division protein. May link together the upstream cell division proteins, which are predominantly cytoplasmic, with the downstream cell division proteins, which are predominantly periplasmic.</text>
</comment>
<name>A0A3B0M1U4_9GAMM</name>
<evidence type="ECO:0000256" key="6">
    <source>
        <dbReference type="ARBA" id="ARBA00023136"/>
    </source>
</evidence>
<reference evidence="10" key="1">
    <citation type="submission" date="2018-04" db="EMBL/GenBank/DDBJ databases">
        <authorList>
            <person name="Go L.Y."/>
            <person name="Mitchell J.A."/>
        </authorList>
    </citation>
    <scope>NUCLEOTIDE SEQUENCE</scope>
    <source>
        <strain evidence="10">ARTV</strain>
    </source>
</reference>
<dbReference type="GO" id="GO:0043093">
    <property type="term" value="P:FtsZ-dependent cytokinesis"/>
    <property type="evidence" value="ECO:0007669"/>
    <property type="project" value="UniProtKB-UniRule"/>
</dbReference>